<evidence type="ECO:0000313" key="2">
    <source>
        <dbReference type="Proteomes" id="UP000824258"/>
    </source>
</evidence>
<dbReference type="EMBL" id="DVGD01000101">
    <property type="protein sequence ID" value="HIR09449.1"/>
    <property type="molecule type" value="Genomic_DNA"/>
</dbReference>
<proteinExistence type="predicted"/>
<dbReference type="AlphaFoldDB" id="A0A9D1A726"/>
<gene>
    <name evidence="1" type="ORF">IAA70_03480</name>
</gene>
<accession>A0A9D1A726</accession>
<protein>
    <submittedName>
        <fullName evidence="1">DUF177 domain-containing protein</fullName>
    </submittedName>
</protein>
<dbReference type="InterPro" id="IPR003772">
    <property type="entry name" value="YceD"/>
</dbReference>
<reference evidence="1" key="1">
    <citation type="submission" date="2020-10" db="EMBL/GenBank/DDBJ databases">
        <authorList>
            <person name="Gilroy R."/>
        </authorList>
    </citation>
    <scope>NUCLEOTIDE SEQUENCE</scope>
    <source>
        <strain evidence="1">ChiHjej9B8-7071</strain>
    </source>
</reference>
<dbReference type="Proteomes" id="UP000824258">
    <property type="component" value="Unassembled WGS sequence"/>
</dbReference>
<evidence type="ECO:0000313" key="1">
    <source>
        <dbReference type="EMBL" id="HIR09449.1"/>
    </source>
</evidence>
<reference evidence="1" key="2">
    <citation type="journal article" date="2021" name="PeerJ">
        <title>Extensive microbial diversity within the chicken gut microbiome revealed by metagenomics and culture.</title>
        <authorList>
            <person name="Gilroy R."/>
            <person name="Ravi A."/>
            <person name="Getino M."/>
            <person name="Pursley I."/>
            <person name="Horton D.L."/>
            <person name="Alikhan N.F."/>
            <person name="Baker D."/>
            <person name="Gharbi K."/>
            <person name="Hall N."/>
            <person name="Watson M."/>
            <person name="Adriaenssens E.M."/>
            <person name="Foster-Nyarko E."/>
            <person name="Jarju S."/>
            <person name="Secka A."/>
            <person name="Antonio M."/>
            <person name="Oren A."/>
            <person name="Chaudhuri R.R."/>
            <person name="La Ragione R."/>
            <person name="Hildebrand F."/>
            <person name="Pallen M.J."/>
        </authorList>
    </citation>
    <scope>NUCLEOTIDE SEQUENCE</scope>
    <source>
        <strain evidence="1">ChiHjej9B8-7071</strain>
    </source>
</reference>
<dbReference type="Pfam" id="PF02620">
    <property type="entry name" value="YceD"/>
    <property type="match status" value="1"/>
</dbReference>
<organism evidence="1 2">
    <name type="scientific">Candidatus Avoscillospira stercoripullorum</name>
    <dbReference type="NCBI Taxonomy" id="2840709"/>
    <lineage>
        <taxon>Bacteria</taxon>
        <taxon>Bacillati</taxon>
        <taxon>Bacillota</taxon>
        <taxon>Clostridia</taxon>
        <taxon>Eubacteriales</taxon>
        <taxon>Oscillospiraceae</taxon>
        <taxon>Oscillospiraceae incertae sedis</taxon>
        <taxon>Candidatus Avoscillospira</taxon>
    </lineage>
</organism>
<name>A0A9D1A726_9FIRM</name>
<comment type="caution">
    <text evidence="1">The sequence shown here is derived from an EMBL/GenBank/DDBJ whole genome shotgun (WGS) entry which is preliminary data.</text>
</comment>
<sequence>MLLGLSKIIDCPGGVVPFETTLDLSQMDFGGCCPLHEPVHAKGSVRNTAGVLILTAEIDAVLDGVCDRCCKPFHRPFTLPLEAVLVTKLESDQLDSPWVFELVGDDADLDDIFTTAVVLNMDSKLLCKPDCKGLCPRCGKDLNEGSCDCKPERDPRLQVLEKLLNK</sequence>